<keyword evidence="5 11" id="KW-0812">Transmembrane</keyword>
<evidence type="ECO:0000256" key="7">
    <source>
        <dbReference type="ARBA" id="ARBA00023065"/>
    </source>
</evidence>
<comment type="similarity">
    <text evidence="11 12">Belongs to the TonB-dependent receptor family.</text>
</comment>
<evidence type="ECO:0000313" key="17">
    <source>
        <dbReference type="Proteomes" id="UP001549313"/>
    </source>
</evidence>
<dbReference type="InterPro" id="IPR036942">
    <property type="entry name" value="Beta-barrel_TonB_sf"/>
</dbReference>
<dbReference type="InterPro" id="IPR000531">
    <property type="entry name" value="Beta-barrel_TonB"/>
</dbReference>
<dbReference type="EMBL" id="JBEPTF010000001">
    <property type="protein sequence ID" value="MET4682226.1"/>
    <property type="molecule type" value="Genomic_DNA"/>
</dbReference>
<dbReference type="PANTHER" id="PTHR32552">
    <property type="entry name" value="FERRICHROME IRON RECEPTOR-RELATED"/>
    <property type="match status" value="1"/>
</dbReference>
<dbReference type="Pfam" id="PF07660">
    <property type="entry name" value="STN"/>
    <property type="match status" value="1"/>
</dbReference>
<dbReference type="InterPro" id="IPR012910">
    <property type="entry name" value="Plug_dom"/>
</dbReference>
<keyword evidence="6" id="KW-0408">Iron</keyword>
<reference evidence="16 17" key="1">
    <citation type="submission" date="2024-06" db="EMBL/GenBank/DDBJ databases">
        <title>Sorghum-associated microbial communities from plants grown in Nebraska, USA.</title>
        <authorList>
            <person name="Schachtman D."/>
        </authorList>
    </citation>
    <scope>NUCLEOTIDE SEQUENCE [LARGE SCALE GENOMIC DNA]</scope>
    <source>
        <strain evidence="16 17">2814</strain>
    </source>
</reference>
<keyword evidence="8 12" id="KW-0798">TonB box</keyword>
<dbReference type="Gene3D" id="3.55.50.30">
    <property type="match status" value="1"/>
</dbReference>
<dbReference type="InterPro" id="IPR011662">
    <property type="entry name" value="Secretin/TonB_short_N"/>
</dbReference>
<dbReference type="RefSeq" id="WP_354087185.1">
    <property type="nucleotide sequence ID" value="NZ_JBEPTF010000001.1"/>
</dbReference>
<sequence length="1121" mass="123542">MPTCHRRSLKAFLLLGAATVCATAVLPSQGLAQARPGATRAVAYDLAAQDLGAALSQLSRDSGRSIVFSADLVRGKRTAGYRGQGGVDRALAAVLNGSGLTYRPGASGGYLITRVSAPAPAQDAPVRPRRRPAAPPAAEAPAPQSATLVEDVIVTARRMEERIIDVPVAVSAFTGEQLDDRKVEGGSELLRVVPNVNFSKDNFTGYNFSIRGIGTKAISVTTDPGVAVSFNNTALLRNRLFEQEYFDMERLEVLRGPQGTLYGRNATAGVVNMLPKLPELERFSMSAQGELGNFDARRARGHINIPLGDQFAFRAAAAYTQREGYDYNLVNERRVNGRDLWSSRMGLLWKPNERFSANLLWEHFEEDDNRSRTGKQLCTRGESPSALSWRDPTGAARTSKLGTKWDVNSLTPGCQSKSLFSDEAFGAPNGVGFPIVTGMILVLPFDRDPKLIPNSWSGYLFKEGIDPFSPVNGQQSRSLREIETYFDPVFRAKNDVVQLNLQADLTDNLTLHSQTLYMEDSYYGMQDYFRINPQAGLIACRNTPGRRIKAAYQAWLGPCVGSGDAYGGGTFIDPQLGTLDRLVAVDLSQSNSRQWSQELRLSSSFDGPVNFNVGANYLKFKTNEDYYVFSNAFTIAALGANSEAWSGTCQPLTPQAKNVNECTYIDPNPIGKIDGQGHNYYRNMNIASTESWAVFGEGYFNLADDLRLTAGLRYTEDKKTTTPIPTQLLGSSNPWLGTGTVGKGYPRYPDEVHRWGEWTGRLALDWKPVLPFTDDTLVYASYSRGYKGGGANPRGPEDSSATNYPRLPTDFAAEYVNAYEVGSKNALMGGRMMLSASAFYYDYKDYQVTQVIDRTLHNENFDAEIYGVEFEAAWAPTRNFRIDATLGLLKTRIADGEKSIDVMNRTQGDGDWITMRPWPTSPATCIVPKDILGRAVGTMAGNSVFIKALCPGVELSPGLFRDHPGNWAVDQWGPIIYDPATYVNPKTGKHDTNGGRGFSADLSGNRLPNAPEMTFNIGAQYRIALPAGWDLMLRGDYYRQSESFMRVYNTEFDRLRSWENANLSATLSHPNENLTVQVYVKNIFDETPLTDGFTGPDEIGNTTNVFTLDPRLFGVSVRKEF</sequence>
<proteinExistence type="inferred from homology"/>
<keyword evidence="10 11" id="KW-0998">Cell outer membrane</keyword>
<comment type="subcellular location">
    <subcellularLocation>
        <location evidence="1 11">Cell outer membrane</location>
        <topology evidence="1 11">Multi-pass membrane protein</topology>
    </subcellularLocation>
</comment>
<dbReference type="SUPFAM" id="SSF56935">
    <property type="entry name" value="Porins"/>
    <property type="match status" value="1"/>
</dbReference>
<dbReference type="PANTHER" id="PTHR32552:SF81">
    <property type="entry name" value="TONB-DEPENDENT OUTER MEMBRANE RECEPTOR"/>
    <property type="match status" value="1"/>
</dbReference>
<dbReference type="Pfam" id="PF07715">
    <property type="entry name" value="Plug"/>
    <property type="match status" value="1"/>
</dbReference>
<evidence type="ECO:0000256" key="9">
    <source>
        <dbReference type="ARBA" id="ARBA00023136"/>
    </source>
</evidence>
<evidence type="ECO:0000256" key="12">
    <source>
        <dbReference type="RuleBase" id="RU003357"/>
    </source>
</evidence>
<dbReference type="InterPro" id="IPR039426">
    <property type="entry name" value="TonB-dep_rcpt-like"/>
</dbReference>
<organism evidence="16 17">
    <name type="scientific">Brevundimonas faecalis</name>
    <dbReference type="NCBI Taxonomy" id="947378"/>
    <lineage>
        <taxon>Bacteria</taxon>
        <taxon>Pseudomonadati</taxon>
        <taxon>Pseudomonadota</taxon>
        <taxon>Alphaproteobacteria</taxon>
        <taxon>Caulobacterales</taxon>
        <taxon>Caulobacteraceae</taxon>
        <taxon>Brevundimonas</taxon>
    </lineage>
</organism>
<evidence type="ECO:0000256" key="13">
    <source>
        <dbReference type="SAM" id="MobiDB-lite"/>
    </source>
</evidence>
<keyword evidence="4" id="KW-0410">Iron transport</keyword>
<feature type="region of interest" description="Disordered" evidence="13">
    <location>
        <begin position="121"/>
        <end position="142"/>
    </location>
</feature>
<evidence type="ECO:0000259" key="15">
    <source>
        <dbReference type="SMART" id="SM00965"/>
    </source>
</evidence>
<evidence type="ECO:0000256" key="3">
    <source>
        <dbReference type="ARBA" id="ARBA00022452"/>
    </source>
</evidence>
<keyword evidence="2 11" id="KW-0813">Transport</keyword>
<feature type="region of interest" description="Disordered" evidence="13">
    <location>
        <begin position="371"/>
        <end position="395"/>
    </location>
</feature>
<gene>
    <name evidence="16" type="ORF">ABIE19_000135</name>
</gene>
<evidence type="ECO:0000313" key="16">
    <source>
        <dbReference type="EMBL" id="MET4682226.1"/>
    </source>
</evidence>
<dbReference type="SMART" id="SM00965">
    <property type="entry name" value="STN"/>
    <property type="match status" value="1"/>
</dbReference>
<evidence type="ECO:0000256" key="5">
    <source>
        <dbReference type="ARBA" id="ARBA00022692"/>
    </source>
</evidence>
<comment type="caution">
    <text evidence="16">The sequence shown here is derived from an EMBL/GenBank/DDBJ whole genome shotgun (WGS) entry which is preliminary data.</text>
</comment>
<evidence type="ECO:0000256" key="10">
    <source>
        <dbReference type="ARBA" id="ARBA00023237"/>
    </source>
</evidence>
<keyword evidence="7" id="KW-0406">Ion transport</keyword>
<name>A0ABV2R6M2_9CAUL</name>
<keyword evidence="3 11" id="KW-1134">Transmembrane beta strand</keyword>
<keyword evidence="14" id="KW-0732">Signal</keyword>
<feature type="domain" description="Secretin/TonB short N-terminal" evidence="15">
    <location>
        <begin position="64"/>
        <end position="115"/>
    </location>
</feature>
<evidence type="ECO:0000256" key="11">
    <source>
        <dbReference type="PROSITE-ProRule" id="PRU01360"/>
    </source>
</evidence>
<evidence type="ECO:0000256" key="4">
    <source>
        <dbReference type="ARBA" id="ARBA00022496"/>
    </source>
</evidence>
<evidence type="ECO:0000256" key="14">
    <source>
        <dbReference type="SAM" id="SignalP"/>
    </source>
</evidence>
<dbReference type="PROSITE" id="PS52016">
    <property type="entry name" value="TONB_DEPENDENT_REC_3"/>
    <property type="match status" value="1"/>
</dbReference>
<keyword evidence="9 11" id="KW-0472">Membrane</keyword>
<accession>A0ABV2R6M2</accession>
<keyword evidence="17" id="KW-1185">Reference proteome</keyword>
<evidence type="ECO:0000256" key="2">
    <source>
        <dbReference type="ARBA" id="ARBA00022448"/>
    </source>
</evidence>
<feature type="chain" id="PRO_5045099944" evidence="14">
    <location>
        <begin position="23"/>
        <end position="1121"/>
    </location>
</feature>
<dbReference type="Proteomes" id="UP001549313">
    <property type="component" value="Unassembled WGS sequence"/>
</dbReference>
<evidence type="ECO:0000256" key="6">
    <source>
        <dbReference type="ARBA" id="ARBA00023004"/>
    </source>
</evidence>
<dbReference type="Pfam" id="PF00593">
    <property type="entry name" value="TonB_dep_Rec_b-barrel"/>
    <property type="match status" value="2"/>
</dbReference>
<evidence type="ECO:0000256" key="8">
    <source>
        <dbReference type="ARBA" id="ARBA00023077"/>
    </source>
</evidence>
<evidence type="ECO:0000256" key="1">
    <source>
        <dbReference type="ARBA" id="ARBA00004571"/>
    </source>
</evidence>
<protein>
    <submittedName>
        <fullName evidence="16">Iron complex outermembrane receptor protein</fullName>
    </submittedName>
</protein>
<dbReference type="Gene3D" id="2.40.170.20">
    <property type="entry name" value="TonB-dependent receptor, beta-barrel domain"/>
    <property type="match status" value="2"/>
</dbReference>
<feature type="signal peptide" evidence="14">
    <location>
        <begin position="1"/>
        <end position="22"/>
    </location>
</feature>
<keyword evidence="16" id="KW-0675">Receptor</keyword>